<organism evidence="15 16">
    <name type="scientific">Rhizoctonia solani</name>
    <dbReference type="NCBI Taxonomy" id="456999"/>
    <lineage>
        <taxon>Eukaryota</taxon>
        <taxon>Fungi</taxon>
        <taxon>Dikarya</taxon>
        <taxon>Basidiomycota</taxon>
        <taxon>Agaricomycotina</taxon>
        <taxon>Agaricomycetes</taxon>
        <taxon>Cantharellales</taxon>
        <taxon>Ceratobasidiaceae</taxon>
        <taxon>Rhizoctonia</taxon>
    </lineage>
</organism>
<feature type="compositionally biased region" description="Basic and acidic residues" evidence="12">
    <location>
        <begin position="1832"/>
        <end position="1842"/>
    </location>
</feature>
<evidence type="ECO:0000256" key="7">
    <source>
        <dbReference type="ARBA" id="ARBA00022777"/>
    </source>
</evidence>
<feature type="compositionally biased region" description="Polar residues" evidence="12">
    <location>
        <begin position="1816"/>
        <end position="1826"/>
    </location>
</feature>
<keyword evidence="10 13" id="KW-0472">Membrane</keyword>
<keyword evidence="6 11" id="KW-0547">Nucleotide-binding</keyword>
<feature type="transmembrane region" description="Helical" evidence="13">
    <location>
        <begin position="84"/>
        <end position="101"/>
    </location>
</feature>
<evidence type="ECO:0000259" key="14">
    <source>
        <dbReference type="PROSITE" id="PS50011"/>
    </source>
</evidence>
<dbReference type="PROSITE" id="PS50011">
    <property type="entry name" value="PROTEIN_KINASE_DOM"/>
    <property type="match status" value="1"/>
</dbReference>
<feature type="transmembrane region" description="Helical" evidence="13">
    <location>
        <begin position="297"/>
        <end position="319"/>
    </location>
</feature>
<name>A0A8H7HEH1_9AGAM</name>
<feature type="transmembrane region" description="Helical" evidence="13">
    <location>
        <begin position="374"/>
        <end position="393"/>
    </location>
</feature>
<evidence type="ECO:0000256" key="10">
    <source>
        <dbReference type="ARBA" id="ARBA00023136"/>
    </source>
</evidence>
<feature type="region of interest" description="Disordered" evidence="12">
    <location>
        <begin position="1934"/>
        <end position="2075"/>
    </location>
</feature>
<feature type="transmembrane region" description="Helical" evidence="13">
    <location>
        <begin position="268"/>
        <end position="285"/>
    </location>
</feature>
<feature type="transmembrane region" description="Helical" evidence="13">
    <location>
        <begin position="349"/>
        <end position="367"/>
    </location>
</feature>
<keyword evidence="7" id="KW-0418">Kinase</keyword>
<accession>A0A8H7HEH1</accession>
<dbReference type="InterPro" id="IPR001248">
    <property type="entry name" value="Pur-cyt_permease"/>
</dbReference>
<feature type="compositionally biased region" description="Basic residues" evidence="12">
    <location>
        <begin position="911"/>
        <end position="932"/>
    </location>
</feature>
<dbReference type="FunFam" id="3.30.200.20:FF:000387">
    <property type="entry name" value="Serine/threonine-protein kinase STE11"/>
    <property type="match status" value="1"/>
</dbReference>
<dbReference type="GO" id="GO:0016020">
    <property type="term" value="C:membrane"/>
    <property type="evidence" value="ECO:0007669"/>
    <property type="project" value="UniProtKB-SubCell"/>
</dbReference>
<dbReference type="CDD" id="cd06629">
    <property type="entry name" value="STKc_Bck1_like"/>
    <property type="match status" value="1"/>
</dbReference>
<dbReference type="PANTHER" id="PTHR48016">
    <property type="entry name" value="MAP KINASE KINASE KINASE SSK2-RELATED-RELATED"/>
    <property type="match status" value="1"/>
</dbReference>
<dbReference type="GO" id="GO:0022857">
    <property type="term" value="F:transmembrane transporter activity"/>
    <property type="evidence" value="ECO:0007669"/>
    <property type="project" value="InterPro"/>
</dbReference>
<feature type="compositionally biased region" description="Pro residues" evidence="12">
    <location>
        <begin position="1189"/>
        <end position="1199"/>
    </location>
</feature>
<dbReference type="EMBL" id="JACYCC010000035">
    <property type="protein sequence ID" value="KAF8682367.1"/>
    <property type="molecule type" value="Genomic_DNA"/>
</dbReference>
<dbReference type="InterPro" id="IPR000719">
    <property type="entry name" value="Prot_kinase_dom"/>
</dbReference>
<evidence type="ECO:0000313" key="15">
    <source>
        <dbReference type="EMBL" id="KAF8682367.1"/>
    </source>
</evidence>
<dbReference type="Gene3D" id="1.10.4160.10">
    <property type="entry name" value="Hydantoin permease"/>
    <property type="match status" value="2"/>
</dbReference>
<feature type="compositionally biased region" description="Polar residues" evidence="12">
    <location>
        <begin position="1575"/>
        <end position="1589"/>
    </location>
</feature>
<feature type="compositionally biased region" description="Polar residues" evidence="12">
    <location>
        <begin position="988"/>
        <end position="998"/>
    </location>
</feature>
<sequence>MVSNTVPGDLEDQKLPRVDEKVPQSQGFDLRALDNTASESYEGPYKDGAGSRFIERLKTWGVESRGIYPVPVEHRTDPQFSKSFFVWLSCNLNILSYVLHFDPSPPRPRTYEVYSFSEGTVGVLVYGLTFRQAAGVIVGFNLLSALPPAYFSTFGPKLGLRQMVQARYSFGYVNPSPFSTNTMILSEAVGSARSYPGTDAECGLGWKDELERRDCYNQISFFGYRILNWYERVAWFPVLVMYLVVLGIGGKDLTSGDGSQPLAPARSVLSFGATVAAFIISYAALMSDYTNYMRVDVASYLGLLLPTASVQLIGAAFAASLPANASWMAGYEAGGAGGLVDAILSPSKGFGKFLTVLLALSVIANMASPWGSRVPRYAFSIAGTGILIPLAIVGSTRFEETLVDFLGLVGYWSATFIAVVAAEHVVFRQRDWTAYDISQWNTAGELPPGMAAIGACVCSFGVIVPCMDQVWFTGPIARTTGDIGFEVGLVLSGLLYIPLRTLEKRVFRRRGFWDLAAYSAVPCATLTAYDDDGMAAVEVDRDAQTPRRRGGRRAIKLLVLANPDRSSSSDEDTPAENYFNGYTTAPSRPATIRASSPRRTAPSPRAVTSPSPTSYVGASGSSARSSDSPGPESTPPPPTPSQNLPPLDLVFNKPSSKPHVTPNLPVGEDSDNAEAESSQRRSAAQASLISRVVLYSAHRSTVSECPPPALAQPSAHRTHHRRCHARRRKLCRCRSHRPHRCTGHPRAYTVQGVSNQFFSSLFCDFRLLMSYYPQLHIPDDLHSSIAIYRTELGGFAIGPALDDNQLLIDCQHFGDDRGTLKFLAQRADAPSESPDADIPVPLPPPTIAPVPPLLPSLSSFSPGTMRMPSSHRAGSVSPASDRLASAGYEASVSAVSDHGEQDMARSPVQALHRHPASRRGRQSTSWRVRRRGSGSGTSDMSPVASQPAPPGSSPELTSSLSATRAQERRGSVTPTPTATRSPPGFDETNPNMNPSTAPMSGAGTIQPHVSVPAHPTHARRPSEPDSAYEREMALAAEERRREEETERWMAKQRADLASKRQQWARDHPGLANTNPMYQNGASYQNGSATSGYTSGGSNSGYIPRGAPSAAAFPPNRTSSPMRTPSGHGRRPTDARPPTEQQYRAYQQQQQQQQQQQPQAPVRQQDPHYSRQPQRARQPSPGGQPFVQQAPPPPPQPAAHPTPHAQTYPYPQQHAYPQQPQQYQQQSYSQSQQPQYITRNVPAGPPRGAMPPRTPGSEYVTQASQQWSYDSPDVVHRMNTGGTIGPMSGVGIAHQRAQSPQLRGGARSMGNLRESYGAPPAPPPPPPAAQWASGRGPSPGPVITSPPGQQVLSPAVYDVRQSQPEQPPHRQASHDGYRHSNTSPLQQSQTIQPQLPPPSMQQYHQQGAGRVAAPVDQQRQPNYGQYVEPQRTGGYMEPQRTGGGYSDQRASAGYDQRNGGFDQRASGGFEPPLQRTGGFIEPQRTGGFIEPQRTGGPFLEQQKTGGGYVQQPPTQPQQPQGYDRYERERLEMQARERKEYEARRDYERKEYEQQIQQQQQQQRPDPVPIQRPGPPSRQQTGTSPSHTSAMPRTITEPVSVPRATGEAIPRNANEFSTSPRPAGPLSNWNPQNMVGLNRPNEPGSYYNPNVNGNPNPASLARRTFSGESLAQPPQQQRPQSAYDALPPSLRPGPRPTMQRPLTEYDRPSPSDLYRPPPLPQTPQHTASPPVSTGRYSHFNPPQDAFQQRPVLDERVDDAYGGIEEPSVPLSLNTNALSAPPPYRTEPESSSPSSVAGEPSPIPPQTPPTDHSELEDSGTASPSASDASTVGYPHARDTDSDRDSTTAVSESDTADVDGDGDIDADAGTLKAGDYRVIAAAIERMVIGKEGAITPPAAPGGPVRSVSQPIMPVASVAQPSYVPPPAKIISRDFAPAVQEEEEYDESDEDSGTLWQVPKQNSAPPATGAGAATAAAAGAGAAAGTGAPLVRRTATRPKGLRLRIDGSRPSSHPDSTPTSTQESSTSGTFIASTLPLEVRKKAPTVSGNASGSGSGGDVPARPTLPSHQNSSARGSSSWDIRPQAEEVYEKLDQFFPNHDLDKPVIDAPSGGTSPITTEAPPMAGPVAPLIGGPGVRRHKKSIRVVAAERKKMLERINAAKIQQPPIDDSATYMPDSDSATLQPGTMVPVSNILRKRSTKMWGGRVEEVTPGSAALGAGASPNVPETIPEGGPGRQRPTFKWVKGQLIGRGSFGRVYHAMNLTTGEMIAVKQVELPKTDSDRADSRQVTVVDALKSESDTLRDLDHPHIVQYLGFEETADVFSVFLEYVPGGSVGSVLRKFGKFEDEVVRSFSRQIIDGLAYLHKSGILHRDLKGDNILVDRSGICKISDFGISKRSEHVYNNHEGTAMQGSVFWMAPEMLHSNKQGYNAKIDIWSVGCVVLEMQAGRRPWTEDDMFAVMYKVGGLRQAPPVPDDVILSPLADDFRRKCFAVDPAERPTAAELLTHPWLEIPPGWVFKGFKER</sequence>
<feature type="transmembrane region" description="Helical" evidence="13">
    <location>
        <begin position="229"/>
        <end position="248"/>
    </location>
</feature>
<feature type="region of interest" description="Disordered" evidence="12">
    <location>
        <begin position="1292"/>
        <end position="1869"/>
    </location>
</feature>
<evidence type="ECO:0000256" key="9">
    <source>
        <dbReference type="ARBA" id="ARBA00022989"/>
    </source>
</evidence>
<dbReference type="Gene3D" id="1.10.510.10">
    <property type="entry name" value="Transferase(Phosphotransferase) domain 1"/>
    <property type="match status" value="1"/>
</dbReference>
<comment type="subcellular location">
    <subcellularLocation>
        <location evidence="1">Membrane</location>
        <topology evidence="1">Multi-pass membrane protein</topology>
    </subcellularLocation>
</comment>
<feature type="compositionally biased region" description="Pro residues" evidence="12">
    <location>
        <begin position="1564"/>
        <end position="1574"/>
    </location>
</feature>
<dbReference type="InterPro" id="IPR050538">
    <property type="entry name" value="MAP_kinase_kinase_kinase"/>
</dbReference>
<feature type="compositionally biased region" description="Polar residues" evidence="12">
    <location>
        <begin position="1071"/>
        <end position="1084"/>
    </location>
</feature>
<feature type="region of interest" description="Disordered" evidence="12">
    <location>
        <begin position="563"/>
        <end position="682"/>
    </location>
</feature>
<gene>
    <name evidence="15" type="ORF">RHS04_02544</name>
</gene>
<keyword evidence="9 13" id="KW-1133">Transmembrane helix</keyword>
<dbReference type="Pfam" id="PF02133">
    <property type="entry name" value="Transp_cyt_pur"/>
    <property type="match status" value="1"/>
</dbReference>
<evidence type="ECO:0000256" key="3">
    <source>
        <dbReference type="ARBA" id="ARBA00008974"/>
    </source>
</evidence>
<dbReference type="SUPFAM" id="SSF56112">
    <property type="entry name" value="Protein kinase-like (PK-like)"/>
    <property type="match status" value="1"/>
</dbReference>
<feature type="compositionally biased region" description="Acidic residues" evidence="12">
    <location>
        <begin position="1935"/>
        <end position="1947"/>
    </location>
</feature>
<feature type="compositionally biased region" description="Polar residues" evidence="12">
    <location>
        <begin position="954"/>
        <end position="964"/>
    </location>
</feature>
<feature type="compositionally biased region" description="Low complexity" evidence="12">
    <location>
        <begin position="1552"/>
        <end position="1561"/>
    </location>
</feature>
<keyword evidence="8 11" id="KW-0067">ATP-binding</keyword>
<evidence type="ECO:0000256" key="5">
    <source>
        <dbReference type="ARBA" id="ARBA00022692"/>
    </source>
</evidence>
<comment type="caution">
    <text evidence="15">The sequence shown here is derived from an EMBL/GenBank/DDBJ whole genome shotgun (WGS) entry which is preliminary data.</text>
</comment>
<feature type="compositionally biased region" description="Polar residues" evidence="12">
    <location>
        <begin position="2061"/>
        <end position="2074"/>
    </location>
</feature>
<evidence type="ECO:0000256" key="11">
    <source>
        <dbReference type="PROSITE-ProRule" id="PRU10141"/>
    </source>
</evidence>
<dbReference type="InterPro" id="IPR008271">
    <property type="entry name" value="Ser/Thr_kinase_AS"/>
</dbReference>
<keyword evidence="4" id="KW-0808">Transferase</keyword>
<feature type="compositionally biased region" description="Low complexity" evidence="12">
    <location>
        <begin position="1786"/>
        <end position="1797"/>
    </location>
</feature>
<feature type="compositionally biased region" description="Polar residues" evidence="12">
    <location>
        <begin position="1720"/>
        <end position="1733"/>
    </location>
</feature>
<feature type="transmembrane region" description="Helical" evidence="13">
    <location>
        <begin position="405"/>
        <end position="427"/>
    </location>
</feature>
<feature type="compositionally biased region" description="Basic and acidic residues" evidence="12">
    <location>
        <begin position="1522"/>
        <end position="1551"/>
    </location>
</feature>
<feature type="compositionally biased region" description="Low complexity" evidence="12">
    <location>
        <begin position="1959"/>
        <end position="1984"/>
    </location>
</feature>
<feature type="compositionally biased region" description="Polar residues" evidence="12">
    <location>
        <begin position="1378"/>
        <end position="1392"/>
    </location>
</feature>
<feature type="transmembrane region" description="Helical" evidence="13">
    <location>
        <begin position="483"/>
        <end position="499"/>
    </location>
</feature>
<feature type="compositionally biased region" description="Low complexity" evidence="12">
    <location>
        <begin position="614"/>
        <end position="631"/>
    </location>
</feature>
<reference evidence="15" key="1">
    <citation type="submission" date="2020-09" db="EMBL/GenBank/DDBJ databases">
        <title>Comparative genome analyses of four rice-infecting Rhizoctonia solani isolates reveal extensive enrichment of homogalacturonan modification genes.</title>
        <authorList>
            <person name="Lee D.-Y."/>
            <person name="Jeon J."/>
            <person name="Kim K.-T."/>
            <person name="Cheong K."/>
            <person name="Song H."/>
            <person name="Choi G."/>
            <person name="Ko J."/>
            <person name="Opiyo S.O."/>
            <person name="Zuo S."/>
            <person name="Madhav S."/>
            <person name="Lee Y.-H."/>
            <person name="Wang G.-L."/>
        </authorList>
    </citation>
    <scope>NUCLEOTIDE SEQUENCE</scope>
    <source>
        <strain evidence="15">AG1-IA YN-7</strain>
    </source>
</reference>
<comment type="similarity">
    <text evidence="3">Belongs to the purine-cytosine permease (2.A.39) family.</text>
</comment>
<dbReference type="InterPro" id="IPR017441">
    <property type="entry name" value="Protein_kinase_ATP_BS"/>
</dbReference>
<feature type="compositionally biased region" description="Low complexity" evidence="12">
    <location>
        <begin position="1140"/>
        <end position="1163"/>
    </location>
</feature>
<proteinExistence type="inferred from homology"/>
<dbReference type="GO" id="GO:0005524">
    <property type="term" value="F:ATP binding"/>
    <property type="evidence" value="ECO:0007669"/>
    <property type="project" value="UniProtKB-UniRule"/>
</dbReference>
<evidence type="ECO:0000256" key="6">
    <source>
        <dbReference type="ARBA" id="ARBA00022741"/>
    </source>
</evidence>
<feature type="region of interest" description="Disordered" evidence="12">
    <location>
        <begin position="826"/>
        <end position="1259"/>
    </location>
</feature>
<evidence type="ECO:0000256" key="8">
    <source>
        <dbReference type="ARBA" id="ARBA00022840"/>
    </source>
</evidence>
<feature type="binding site" evidence="11">
    <location>
        <position position="2266"/>
    </location>
    <ligand>
        <name>ATP</name>
        <dbReference type="ChEBI" id="CHEBI:30616"/>
    </ligand>
</feature>
<dbReference type="GO" id="GO:0000196">
    <property type="term" value="P:cell integrity MAPK cascade"/>
    <property type="evidence" value="ECO:0007669"/>
    <property type="project" value="UniProtKB-ARBA"/>
</dbReference>
<dbReference type="SMART" id="SM00220">
    <property type="entry name" value="S_TKc"/>
    <property type="match status" value="1"/>
</dbReference>
<feature type="compositionally biased region" description="Pro residues" evidence="12">
    <location>
        <begin position="1318"/>
        <end position="1327"/>
    </location>
</feature>
<feature type="compositionally biased region" description="Low complexity" evidence="12">
    <location>
        <begin position="1200"/>
        <end position="1235"/>
    </location>
</feature>
<evidence type="ECO:0000313" key="16">
    <source>
        <dbReference type="Proteomes" id="UP000650582"/>
    </source>
</evidence>
<feature type="compositionally biased region" description="Acidic residues" evidence="12">
    <location>
        <begin position="1850"/>
        <end position="1862"/>
    </location>
</feature>
<feature type="compositionally biased region" description="Basic and acidic residues" evidence="12">
    <location>
        <begin position="1020"/>
        <end position="1068"/>
    </location>
</feature>
<keyword evidence="5 13" id="KW-0812">Transmembrane</keyword>
<protein>
    <recommendedName>
        <fullName evidence="14">Protein kinase domain-containing protein</fullName>
    </recommendedName>
</protein>
<feature type="compositionally biased region" description="Low complexity" evidence="12">
    <location>
        <begin position="1641"/>
        <end position="1655"/>
    </location>
</feature>
<comment type="similarity">
    <text evidence="2">Belongs to the protein kinase superfamily. STE Ser/Thr protein kinase family. MAP kinase kinase kinase subfamily.</text>
</comment>
<dbReference type="PANTHER" id="PTHR48016:SF48">
    <property type="entry name" value="SERINE_THREONINE-PROTEIN KINASE BCK1_SLK1_SSP31"/>
    <property type="match status" value="1"/>
</dbReference>
<feature type="compositionally biased region" description="Pro residues" evidence="12">
    <location>
        <begin position="1242"/>
        <end position="1253"/>
    </location>
</feature>
<feature type="compositionally biased region" description="Pro residues" evidence="12">
    <location>
        <begin position="840"/>
        <end position="854"/>
    </location>
</feature>
<feature type="domain" description="Protein kinase" evidence="14">
    <location>
        <begin position="2237"/>
        <end position="2504"/>
    </location>
</feature>
<feature type="compositionally biased region" description="Low complexity" evidence="12">
    <location>
        <begin position="2003"/>
        <end position="2024"/>
    </location>
</feature>
<feature type="region of interest" description="Disordered" evidence="12">
    <location>
        <begin position="1"/>
        <end position="23"/>
    </location>
</feature>
<evidence type="ECO:0000256" key="1">
    <source>
        <dbReference type="ARBA" id="ARBA00004141"/>
    </source>
</evidence>
<evidence type="ECO:0000256" key="13">
    <source>
        <dbReference type="SAM" id="Phobius"/>
    </source>
</evidence>
<feature type="compositionally biased region" description="Basic and acidic residues" evidence="12">
    <location>
        <begin position="11"/>
        <end position="22"/>
    </location>
</feature>
<dbReference type="PROSITE" id="PS00108">
    <property type="entry name" value="PROTEIN_KINASE_ST"/>
    <property type="match status" value="1"/>
</dbReference>
<evidence type="ECO:0000256" key="12">
    <source>
        <dbReference type="SAM" id="MobiDB-lite"/>
    </source>
</evidence>
<dbReference type="PROSITE" id="PS00107">
    <property type="entry name" value="PROTEIN_KINASE_ATP"/>
    <property type="match status" value="1"/>
</dbReference>
<evidence type="ECO:0000256" key="2">
    <source>
        <dbReference type="ARBA" id="ARBA00006529"/>
    </source>
</evidence>
<evidence type="ECO:0000256" key="4">
    <source>
        <dbReference type="ARBA" id="ARBA00022679"/>
    </source>
</evidence>
<dbReference type="FunFam" id="1.10.510.10:FF:000182">
    <property type="entry name" value="MAP kinase kinase kinase mkh1"/>
    <property type="match status" value="1"/>
</dbReference>
<dbReference type="Pfam" id="PF00069">
    <property type="entry name" value="Pkinase"/>
    <property type="match status" value="1"/>
</dbReference>
<dbReference type="InterPro" id="IPR011009">
    <property type="entry name" value="Kinase-like_dom_sf"/>
</dbReference>
<dbReference type="GO" id="GO:0004709">
    <property type="term" value="F:MAP kinase kinase kinase activity"/>
    <property type="evidence" value="ECO:0007669"/>
    <property type="project" value="UniProtKB-ARBA"/>
</dbReference>
<dbReference type="Proteomes" id="UP000650582">
    <property type="component" value="Unassembled WGS sequence"/>
</dbReference>